<dbReference type="InterPro" id="IPR015806">
    <property type="entry name" value="Pyrv_Knase_insert_dom_sf"/>
</dbReference>
<keyword evidence="11 14" id="KW-0460">Magnesium</keyword>
<dbReference type="InterPro" id="IPR018209">
    <property type="entry name" value="Pyrv_Knase_AS"/>
</dbReference>
<comment type="similarity">
    <text evidence="3 14">Belongs to the pyruvate kinase family.</text>
</comment>
<keyword evidence="10" id="KW-0067">ATP-binding</keyword>
<dbReference type="Gene3D" id="3.20.20.60">
    <property type="entry name" value="Phosphoenolpyruvate-binding domains"/>
    <property type="match status" value="1"/>
</dbReference>
<dbReference type="PROSITE" id="PS00110">
    <property type="entry name" value="PYRUVATE_KINASE"/>
    <property type="match status" value="1"/>
</dbReference>
<evidence type="ECO:0000256" key="13">
    <source>
        <dbReference type="ARBA" id="ARBA00023317"/>
    </source>
</evidence>
<dbReference type="RefSeq" id="WP_213101036.1">
    <property type="nucleotide sequence ID" value="NZ_JAGYPM010000001.1"/>
</dbReference>
<sequence>MKLNYSLVNKLSDIHDEIEKTCIPFIKENSSELFSLSNLIAYLSLRNNDLSKIQSNLLQEGLASFHDIHPHVQYSIQKMLNNLNKKDIQKKYLLDTHLSNQINEERVKRLFGSKIPSIMVTLHSSMIDNPKIIKDLLYHGMSIARINCAHDSPQIWKKLVQHVRDAEKEIGRDEPQCKIHMELAGPKIRVKKIIEPEYTSAVDEKPYFKVVPGDYITIIKKNHALNSITDQTKVITINVTGALTNVRLKDSIYFHDGKIVGEICSITDDWVRIKILYTNKKMAKLREEHGINLPDSFVHFILSAITEEDLKNLPIIYDLSDSIGLSFVHFPRDLAKFRMHLDSLPQKKISVIAKIETKEAVQNLSKIIIEGLAFDSFGIMIARGDLAVELGLNQLAFIQEEILNLCRAAHTPIIWATGVLENQTKKGMPLRSEITDAYMGLRADCIMLNKGEFIIESVKTLNELIHMKQSKTSRLGNKTFIQYGF</sequence>
<feature type="domain" description="Pyruvate kinase barrel" evidence="15">
    <location>
        <begin position="118"/>
        <end position="449"/>
    </location>
</feature>
<evidence type="ECO:0000256" key="12">
    <source>
        <dbReference type="ARBA" id="ARBA00023152"/>
    </source>
</evidence>
<evidence type="ECO:0000256" key="9">
    <source>
        <dbReference type="ARBA" id="ARBA00022777"/>
    </source>
</evidence>
<dbReference type="PANTHER" id="PTHR11817">
    <property type="entry name" value="PYRUVATE KINASE"/>
    <property type="match status" value="1"/>
</dbReference>
<evidence type="ECO:0000313" key="16">
    <source>
        <dbReference type="EMBL" id="MBS4189620.1"/>
    </source>
</evidence>
<keyword evidence="8" id="KW-0547">Nucleotide-binding</keyword>
<keyword evidence="7" id="KW-0479">Metal-binding</keyword>
<evidence type="ECO:0000256" key="7">
    <source>
        <dbReference type="ARBA" id="ARBA00022723"/>
    </source>
</evidence>
<dbReference type="InterPro" id="IPR015813">
    <property type="entry name" value="Pyrv/PenolPyrv_kinase-like_dom"/>
</dbReference>
<evidence type="ECO:0000256" key="3">
    <source>
        <dbReference type="ARBA" id="ARBA00008663"/>
    </source>
</evidence>
<evidence type="ECO:0000256" key="14">
    <source>
        <dbReference type="RuleBase" id="RU000504"/>
    </source>
</evidence>
<keyword evidence="6 14" id="KW-0808">Transferase</keyword>
<evidence type="ECO:0000256" key="5">
    <source>
        <dbReference type="ARBA" id="ARBA00018587"/>
    </source>
</evidence>
<dbReference type="Proteomes" id="UP000681027">
    <property type="component" value="Unassembled WGS sequence"/>
</dbReference>
<dbReference type="Gene3D" id="2.40.33.10">
    <property type="entry name" value="PK beta-barrel domain-like"/>
    <property type="match status" value="1"/>
</dbReference>
<comment type="cofactor">
    <cofactor evidence="1">
        <name>K(+)</name>
        <dbReference type="ChEBI" id="CHEBI:29103"/>
    </cofactor>
</comment>
<protein>
    <recommendedName>
        <fullName evidence="5 14">Pyruvate kinase</fullName>
        <ecNumber evidence="4 14">2.7.1.40</ecNumber>
    </recommendedName>
</protein>
<comment type="catalytic activity">
    <reaction evidence="14">
        <text>pyruvate + ATP = phosphoenolpyruvate + ADP + H(+)</text>
        <dbReference type="Rhea" id="RHEA:18157"/>
        <dbReference type="ChEBI" id="CHEBI:15361"/>
        <dbReference type="ChEBI" id="CHEBI:15378"/>
        <dbReference type="ChEBI" id="CHEBI:30616"/>
        <dbReference type="ChEBI" id="CHEBI:58702"/>
        <dbReference type="ChEBI" id="CHEBI:456216"/>
        <dbReference type="EC" id="2.7.1.40"/>
    </reaction>
</comment>
<evidence type="ECO:0000256" key="10">
    <source>
        <dbReference type="ARBA" id="ARBA00022840"/>
    </source>
</evidence>
<organism evidence="16 17">
    <name type="scientific">Cytobacillus citreus</name>
    <dbReference type="NCBI Taxonomy" id="2833586"/>
    <lineage>
        <taxon>Bacteria</taxon>
        <taxon>Bacillati</taxon>
        <taxon>Bacillota</taxon>
        <taxon>Bacilli</taxon>
        <taxon>Bacillales</taxon>
        <taxon>Bacillaceae</taxon>
        <taxon>Cytobacillus</taxon>
    </lineage>
</organism>
<name>A0ABS5NP95_9BACI</name>
<dbReference type="SUPFAM" id="SSF50800">
    <property type="entry name" value="PK beta-barrel domain-like"/>
    <property type="match status" value="1"/>
</dbReference>
<proteinExistence type="inferred from homology"/>
<keyword evidence="9 14" id="KW-0418">Kinase</keyword>
<evidence type="ECO:0000256" key="1">
    <source>
        <dbReference type="ARBA" id="ARBA00001958"/>
    </source>
</evidence>
<dbReference type="InterPro" id="IPR015793">
    <property type="entry name" value="Pyrv_Knase_brl"/>
</dbReference>
<dbReference type="SUPFAM" id="SSF51621">
    <property type="entry name" value="Phosphoenolpyruvate/pyruvate domain"/>
    <property type="match status" value="1"/>
</dbReference>
<evidence type="ECO:0000256" key="8">
    <source>
        <dbReference type="ARBA" id="ARBA00022741"/>
    </source>
</evidence>
<dbReference type="Pfam" id="PF00224">
    <property type="entry name" value="PK"/>
    <property type="match status" value="1"/>
</dbReference>
<dbReference type="EC" id="2.7.1.40" evidence="4 14"/>
<dbReference type="InterPro" id="IPR011037">
    <property type="entry name" value="Pyrv_Knase-like_insert_dom_sf"/>
</dbReference>
<keyword evidence="13" id="KW-0670">Pyruvate</keyword>
<comment type="pathway">
    <text evidence="2 14">Carbohydrate degradation; glycolysis; pyruvate from D-glyceraldehyde 3-phosphate: step 5/5.</text>
</comment>
<dbReference type="InterPro" id="IPR001697">
    <property type="entry name" value="Pyr_Knase"/>
</dbReference>
<comment type="caution">
    <text evidence="16">The sequence shown here is derived from an EMBL/GenBank/DDBJ whole genome shotgun (WGS) entry which is preliminary data.</text>
</comment>
<dbReference type="InterPro" id="IPR040442">
    <property type="entry name" value="Pyrv_kinase-like_dom_sf"/>
</dbReference>
<gene>
    <name evidence="16" type="ORF">KHA94_05265</name>
</gene>
<evidence type="ECO:0000256" key="11">
    <source>
        <dbReference type="ARBA" id="ARBA00022842"/>
    </source>
</evidence>
<evidence type="ECO:0000313" key="17">
    <source>
        <dbReference type="Proteomes" id="UP000681027"/>
    </source>
</evidence>
<accession>A0ABS5NP95</accession>
<evidence type="ECO:0000256" key="6">
    <source>
        <dbReference type="ARBA" id="ARBA00022679"/>
    </source>
</evidence>
<evidence type="ECO:0000256" key="4">
    <source>
        <dbReference type="ARBA" id="ARBA00012142"/>
    </source>
</evidence>
<dbReference type="EMBL" id="JAGYPM010000001">
    <property type="protein sequence ID" value="MBS4189620.1"/>
    <property type="molecule type" value="Genomic_DNA"/>
</dbReference>
<evidence type="ECO:0000256" key="2">
    <source>
        <dbReference type="ARBA" id="ARBA00004997"/>
    </source>
</evidence>
<reference evidence="16 17" key="1">
    <citation type="submission" date="2021-05" db="EMBL/GenBank/DDBJ databases">
        <title>Novel Bacillus species.</title>
        <authorList>
            <person name="Liu G."/>
        </authorList>
    </citation>
    <scope>NUCLEOTIDE SEQUENCE [LARGE SCALE GENOMIC DNA]</scope>
    <source>
        <strain evidence="16 17">FJAT-49705</strain>
    </source>
</reference>
<evidence type="ECO:0000259" key="15">
    <source>
        <dbReference type="Pfam" id="PF00224"/>
    </source>
</evidence>
<dbReference type="PRINTS" id="PR01050">
    <property type="entry name" value="PYRUVTKNASE"/>
</dbReference>
<keyword evidence="17" id="KW-1185">Reference proteome</keyword>
<keyword evidence="12 14" id="KW-0324">Glycolysis</keyword>